<dbReference type="AlphaFoldDB" id="A0ABC8UEF2"/>
<name>A0ABC8UEF2_9AQUA</name>
<dbReference type="EMBL" id="CAUOFW020007282">
    <property type="protein sequence ID" value="CAK9178707.1"/>
    <property type="molecule type" value="Genomic_DNA"/>
</dbReference>
<comment type="caution">
    <text evidence="3">The sequence shown here is derived from an EMBL/GenBank/DDBJ whole genome shotgun (WGS) entry which is preliminary data.</text>
</comment>
<organism evidence="3 4">
    <name type="scientific">Ilex paraguariensis</name>
    <name type="common">yerba mate</name>
    <dbReference type="NCBI Taxonomy" id="185542"/>
    <lineage>
        <taxon>Eukaryota</taxon>
        <taxon>Viridiplantae</taxon>
        <taxon>Streptophyta</taxon>
        <taxon>Embryophyta</taxon>
        <taxon>Tracheophyta</taxon>
        <taxon>Spermatophyta</taxon>
        <taxon>Magnoliopsida</taxon>
        <taxon>eudicotyledons</taxon>
        <taxon>Gunneridae</taxon>
        <taxon>Pentapetalae</taxon>
        <taxon>asterids</taxon>
        <taxon>campanulids</taxon>
        <taxon>Aquifoliales</taxon>
        <taxon>Aquifoliaceae</taxon>
        <taxon>Ilex</taxon>
    </lineage>
</organism>
<proteinExistence type="predicted"/>
<sequence length="170" mass="18854">MASINFISMPKTRILASSLPNNTSPSLPPHTKPNSRRQTTSPPPPLTVEPKQRQKQQQNQPSIAEIERAIGAGTFRDRDTSGGDSEQNQTMFDVIFSNSIGKTEGSVEKKLRETGEWIIDRTETSSRSDGKRILLIVFLGVLPMWILSFLVASGIIKLPFSSPFLDDLIM</sequence>
<gene>
    <name evidence="3" type="ORF">ILEXP_LOCUS48631</name>
</gene>
<evidence type="ECO:0000256" key="1">
    <source>
        <dbReference type="SAM" id="MobiDB-lite"/>
    </source>
</evidence>
<reference evidence="3 4" key="1">
    <citation type="submission" date="2024-02" db="EMBL/GenBank/DDBJ databases">
        <authorList>
            <person name="Vignale AGUSTIN F."/>
            <person name="Sosa J E."/>
            <person name="Modenutti C."/>
        </authorList>
    </citation>
    <scope>NUCLEOTIDE SEQUENCE [LARGE SCALE GENOMIC DNA]</scope>
</reference>
<keyword evidence="2" id="KW-1133">Transmembrane helix</keyword>
<evidence type="ECO:0000313" key="3">
    <source>
        <dbReference type="EMBL" id="CAK9178707.1"/>
    </source>
</evidence>
<keyword evidence="4" id="KW-1185">Reference proteome</keyword>
<accession>A0ABC8UEF2</accession>
<evidence type="ECO:0008006" key="5">
    <source>
        <dbReference type="Google" id="ProtNLM"/>
    </source>
</evidence>
<dbReference type="Proteomes" id="UP001642360">
    <property type="component" value="Unassembled WGS sequence"/>
</dbReference>
<dbReference type="InterPro" id="IPR038931">
    <property type="entry name" value="CRR3"/>
</dbReference>
<feature type="region of interest" description="Disordered" evidence="1">
    <location>
        <begin position="16"/>
        <end position="88"/>
    </location>
</feature>
<protein>
    <recommendedName>
        <fullName evidence="5">Chlororespiratory reduction 3</fullName>
    </recommendedName>
</protein>
<keyword evidence="2" id="KW-0812">Transmembrane</keyword>
<evidence type="ECO:0000313" key="4">
    <source>
        <dbReference type="Proteomes" id="UP001642360"/>
    </source>
</evidence>
<feature type="transmembrane region" description="Helical" evidence="2">
    <location>
        <begin position="133"/>
        <end position="156"/>
    </location>
</feature>
<dbReference type="PANTHER" id="PTHR36340">
    <property type="entry name" value="NAD(P)H DEHYDROGENASE SUBUNIT CRR3, CHLOROPLASTIC-RELATED"/>
    <property type="match status" value="1"/>
</dbReference>
<dbReference type="PANTHER" id="PTHR36340:SF1">
    <property type="entry name" value="NAD(P)H DEHYDROGENASE SUBUNIT CRR3, CHLOROPLASTIC-RELATED"/>
    <property type="match status" value="1"/>
</dbReference>
<keyword evidence="2" id="KW-0472">Membrane</keyword>
<evidence type="ECO:0000256" key="2">
    <source>
        <dbReference type="SAM" id="Phobius"/>
    </source>
</evidence>